<dbReference type="AlphaFoldDB" id="I3XDT1"/>
<evidence type="ECO:0000313" key="2">
    <source>
        <dbReference type="EMBL" id="AFL54037.1"/>
    </source>
</evidence>
<evidence type="ECO:0000313" key="3">
    <source>
        <dbReference type="Proteomes" id="UP000006180"/>
    </source>
</evidence>
<protein>
    <submittedName>
        <fullName evidence="2">Uncharacterized protein</fullName>
    </submittedName>
</protein>
<feature type="region of interest" description="Disordered" evidence="1">
    <location>
        <begin position="22"/>
        <end position="42"/>
    </location>
</feature>
<dbReference type="STRING" id="1185652.USDA257_c55220"/>
<sequence length="42" mass="4533">MFAEGRQLKREVFNVLQAFRGTSRGDPANQAVAEAPPAFPSA</sequence>
<accession>I3XDT1</accession>
<dbReference type="Proteomes" id="UP000006180">
    <property type="component" value="Chromosome"/>
</dbReference>
<evidence type="ECO:0000256" key="1">
    <source>
        <dbReference type="SAM" id="MobiDB-lite"/>
    </source>
</evidence>
<reference evidence="2 3" key="1">
    <citation type="journal article" date="2012" name="J. Bacteriol.">
        <title>Complete genome sequence of the broad-host-range strain Sinorhizobium fredii USDA257.</title>
        <authorList>
            <person name="Schuldes J."/>
            <person name="Rodriguez Orbegoso M."/>
            <person name="Schmeisser C."/>
            <person name="Krishnan H.B."/>
            <person name="Daniel R."/>
            <person name="Streit W.R."/>
        </authorList>
    </citation>
    <scope>NUCLEOTIDE SEQUENCE [LARGE SCALE GENOMIC DNA]</scope>
    <source>
        <strain evidence="2 3">USDA 257</strain>
    </source>
</reference>
<dbReference type="KEGG" id="sfd:USDA257_c55220"/>
<name>I3XDT1_SINF2</name>
<gene>
    <name evidence="2" type="ORF">USDA257_c55220</name>
</gene>
<proteinExistence type="predicted"/>
<dbReference type="PATRIC" id="fig|1185652.3.peg.5725"/>
<dbReference type="HOGENOM" id="CLU_3257901_0_0_5"/>
<organism evidence="2 3">
    <name type="scientific">Sinorhizobium fredii (strain USDA 257)</name>
    <dbReference type="NCBI Taxonomy" id="1185652"/>
    <lineage>
        <taxon>Bacteria</taxon>
        <taxon>Pseudomonadati</taxon>
        <taxon>Pseudomonadota</taxon>
        <taxon>Alphaproteobacteria</taxon>
        <taxon>Hyphomicrobiales</taxon>
        <taxon>Rhizobiaceae</taxon>
        <taxon>Sinorhizobium/Ensifer group</taxon>
        <taxon>Sinorhizobium</taxon>
    </lineage>
</organism>
<dbReference type="EMBL" id="CP003563">
    <property type="protein sequence ID" value="AFL54037.1"/>
    <property type="molecule type" value="Genomic_DNA"/>
</dbReference>